<dbReference type="PANTHER" id="PTHR43133:SF46">
    <property type="entry name" value="RNA POLYMERASE SIGMA-70 FACTOR ECF SUBFAMILY"/>
    <property type="match status" value="1"/>
</dbReference>
<dbReference type="SUPFAM" id="SSF88946">
    <property type="entry name" value="Sigma2 domain of RNA polymerase sigma factors"/>
    <property type="match status" value="1"/>
</dbReference>
<dbReference type="InterPro" id="IPR013324">
    <property type="entry name" value="RNA_pol_sigma_r3/r4-like"/>
</dbReference>
<protein>
    <submittedName>
        <fullName evidence="7">RNA polymerase sigma-70 factor</fullName>
    </submittedName>
</protein>
<accession>A0AAW9S6X2</accession>
<dbReference type="Pfam" id="PF04542">
    <property type="entry name" value="Sigma70_r2"/>
    <property type="match status" value="1"/>
</dbReference>
<dbReference type="CDD" id="cd06171">
    <property type="entry name" value="Sigma70_r4"/>
    <property type="match status" value="1"/>
</dbReference>
<dbReference type="GO" id="GO:0016987">
    <property type="term" value="F:sigma factor activity"/>
    <property type="evidence" value="ECO:0007669"/>
    <property type="project" value="UniProtKB-KW"/>
</dbReference>
<gene>
    <name evidence="7" type="ORF">AAG747_16990</name>
</gene>
<sequence length="204" mass="24218">MNEQVYLENIQQIKPTEVKELIKGNKAAFEKIYFEYHQQLYYVALTYVKDPKLAEDVLQDVFLKLWINRHQIDPSLSIKNFLYTTLKNHVLNLLRHKKTTILKHMEIANRQPHNSNETEKQVLLNEYQQAVTQALQQLSDRKREVFQLKTYQGLKNEDVAKKLGISVNTVKVRYTQAVNYLREYLKKNSNLSIPVLILLFHYLK</sequence>
<evidence type="ECO:0000259" key="5">
    <source>
        <dbReference type="Pfam" id="PF04542"/>
    </source>
</evidence>
<dbReference type="InterPro" id="IPR013325">
    <property type="entry name" value="RNA_pol_sigma_r2"/>
</dbReference>
<keyword evidence="2" id="KW-0805">Transcription regulation</keyword>
<name>A0AAW9S6X2_9BACT</name>
<dbReference type="RefSeq" id="WP_346822402.1">
    <property type="nucleotide sequence ID" value="NZ_JBDKWZ010000009.1"/>
</dbReference>
<evidence type="ECO:0000313" key="8">
    <source>
        <dbReference type="Proteomes" id="UP001403385"/>
    </source>
</evidence>
<dbReference type="EMBL" id="JBDKWZ010000009">
    <property type="protein sequence ID" value="MEN7549623.1"/>
    <property type="molecule type" value="Genomic_DNA"/>
</dbReference>
<dbReference type="GO" id="GO:0006352">
    <property type="term" value="P:DNA-templated transcription initiation"/>
    <property type="evidence" value="ECO:0007669"/>
    <property type="project" value="InterPro"/>
</dbReference>
<comment type="caution">
    <text evidence="7">The sequence shown here is derived from an EMBL/GenBank/DDBJ whole genome shotgun (WGS) entry which is preliminary data.</text>
</comment>
<dbReference type="InterPro" id="IPR014327">
    <property type="entry name" value="RNA_pol_sigma70_bacteroid"/>
</dbReference>
<dbReference type="InterPro" id="IPR013249">
    <property type="entry name" value="RNA_pol_sigma70_r4_t2"/>
</dbReference>
<dbReference type="Gene3D" id="1.10.10.10">
    <property type="entry name" value="Winged helix-like DNA-binding domain superfamily/Winged helix DNA-binding domain"/>
    <property type="match status" value="1"/>
</dbReference>
<reference evidence="7 8" key="1">
    <citation type="submission" date="2024-04" db="EMBL/GenBank/DDBJ databases">
        <title>Novel genus in family Flammeovirgaceae.</title>
        <authorList>
            <person name="Nguyen T.H."/>
            <person name="Vuong T.Q."/>
            <person name="Le H."/>
            <person name="Kim S.-G."/>
        </authorList>
    </citation>
    <scope>NUCLEOTIDE SEQUENCE [LARGE SCALE GENOMIC DNA]</scope>
    <source>
        <strain evidence="7 8">JCM 23209</strain>
    </source>
</reference>
<keyword evidence="3" id="KW-0731">Sigma factor</keyword>
<dbReference type="Pfam" id="PF08281">
    <property type="entry name" value="Sigma70_r4_2"/>
    <property type="match status" value="1"/>
</dbReference>
<evidence type="ECO:0000256" key="1">
    <source>
        <dbReference type="ARBA" id="ARBA00010641"/>
    </source>
</evidence>
<dbReference type="Proteomes" id="UP001403385">
    <property type="component" value="Unassembled WGS sequence"/>
</dbReference>
<comment type="similarity">
    <text evidence="1">Belongs to the sigma-70 factor family. ECF subfamily.</text>
</comment>
<dbReference type="NCBIfam" id="TIGR02937">
    <property type="entry name" value="sigma70-ECF"/>
    <property type="match status" value="1"/>
</dbReference>
<keyword evidence="4" id="KW-0804">Transcription</keyword>
<evidence type="ECO:0000256" key="2">
    <source>
        <dbReference type="ARBA" id="ARBA00023015"/>
    </source>
</evidence>
<feature type="domain" description="RNA polymerase sigma factor 70 region 4 type 2" evidence="6">
    <location>
        <begin position="129"/>
        <end position="178"/>
    </location>
</feature>
<dbReference type="InterPro" id="IPR007627">
    <property type="entry name" value="RNA_pol_sigma70_r2"/>
</dbReference>
<dbReference type="InterPro" id="IPR039425">
    <property type="entry name" value="RNA_pol_sigma-70-like"/>
</dbReference>
<proteinExistence type="inferred from homology"/>
<dbReference type="InterPro" id="IPR014284">
    <property type="entry name" value="RNA_pol_sigma-70_dom"/>
</dbReference>
<dbReference type="NCBIfam" id="TIGR02985">
    <property type="entry name" value="Sig70_bacteroi1"/>
    <property type="match status" value="1"/>
</dbReference>
<dbReference type="SUPFAM" id="SSF88659">
    <property type="entry name" value="Sigma3 and sigma4 domains of RNA polymerase sigma factors"/>
    <property type="match status" value="1"/>
</dbReference>
<organism evidence="7 8">
    <name type="scientific">Rapidithrix thailandica</name>
    <dbReference type="NCBI Taxonomy" id="413964"/>
    <lineage>
        <taxon>Bacteria</taxon>
        <taxon>Pseudomonadati</taxon>
        <taxon>Bacteroidota</taxon>
        <taxon>Cytophagia</taxon>
        <taxon>Cytophagales</taxon>
        <taxon>Flammeovirgaceae</taxon>
        <taxon>Rapidithrix</taxon>
    </lineage>
</organism>
<dbReference type="AlphaFoldDB" id="A0AAW9S6X2"/>
<dbReference type="InterPro" id="IPR036388">
    <property type="entry name" value="WH-like_DNA-bd_sf"/>
</dbReference>
<dbReference type="Gene3D" id="1.10.1740.10">
    <property type="match status" value="1"/>
</dbReference>
<keyword evidence="8" id="KW-1185">Reference proteome</keyword>
<feature type="domain" description="RNA polymerase sigma-70 region 2" evidence="5">
    <location>
        <begin position="35"/>
        <end position="98"/>
    </location>
</feature>
<evidence type="ECO:0000313" key="7">
    <source>
        <dbReference type="EMBL" id="MEN7549623.1"/>
    </source>
</evidence>
<evidence type="ECO:0000259" key="6">
    <source>
        <dbReference type="Pfam" id="PF08281"/>
    </source>
</evidence>
<dbReference type="GO" id="GO:0003677">
    <property type="term" value="F:DNA binding"/>
    <property type="evidence" value="ECO:0007669"/>
    <property type="project" value="InterPro"/>
</dbReference>
<evidence type="ECO:0000256" key="3">
    <source>
        <dbReference type="ARBA" id="ARBA00023082"/>
    </source>
</evidence>
<evidence type="ECO:0000256" key="4">
    <source>
        <dbReference type="ARBA" id="ARBA00023163"/>
    </source>
</evidence>
<dbReference type="PANTHER" id="PTHR43133">
    <property type="entry name" value="RNA POLYMERASE ECF-TYPE SIGMA FACTO"/>
    <property type="match status" value="1"/>
</dbReference>